<dbReference type="GO" id="GO:0004674">
    <property type="term" value="F:protein serine/threonine kinase activity"/>
    <property type="evidence" value="ECO:0007669"/>
    <property type="project" value="TreeGrafter"/>
</dbReference>
<reference evidence="3" key="1">
    <citation type="submission" date="2020-01" db="EMBL/GenBank/DDBJ databases">
        <authorList>
            <consortium name="DOE Joint Genome Institute"/>
            <person name="Haridas S."/>
            <person name="Albert R."/>
            <person name="Binder M."/>
            <person name="Bloem J."/>
            <person name="Labutti K."/>
            <person name="Salamov A."/>
            <person name="Andreopoulos B."/>
            <person name="Baker S.E."/>
            <person name="Barry K."/>
            <person name="Bills G."/>
            <person name="Bluhm B.H."/>
            <person name="Cannon C."/>
            <person name="Castanera R."/>
            <person name="Culley D.E."/>
            <person name="Daum C."/>
            <person name="Ezra D."/>
            <person name="Gonzalez J.B."/>
            <person name="Henrissat B."/>
            <person name="Kuo A."/>
            <person name="Liang C."/>
            <person name="Lipzen A."/>
            <person name="Lutzoni F."/>
            <person name="Magnuson J."/>
            <person name="Mondo S."/>
            <person name="Nolan M."/>
            <person name="Ohm R."/>
            <person name="Pangilinan J."/>
            <person name="Park H.-J."/>
            <person name="Ramirez L."/>
            <person name="Alfaro M."/>
            <person name="Sun H."/>
            <person name="Tritt A."/>
            <person name="Yoshinaga Y."/>
            <person name="Zwiers L.-H."/>
            <person name="Turgeon B.G."/>
            <person name="Goodwin S.B."/>
            <person name="Spatafora J.W."/>
            <person name="Crous P.W."/>
            <person name="Grigoriev I.V."/>
        </authorList>
    </citation>
    <scope>NUCLEOTIDE SEQUENCE</scope>
    <source>
        <strain evidence="3">IPT5</strain>
    </source>
</reference>
<feature type="domain" description="Protein kinase" evidence="2">
    <location>
        <begin position="19"/>
        <end position="321"/>
    </location>
</feature>
<feature type="region of interest" description="Disordered" evidence="1">
    <location>
        <begin position="188"/>
        <end position="218"/>
    </location>
</feature>
<dbReference type="InterPro" id="IPR011009">
    <property type="entry name" value="Kinase-like_dom_sf"/>
</dbReference>
<evidence type="ECO:0000313" key="4">
    <source>
        <dbReference type="Proteomes" id="UP000799423"/>
    </source>
</evidence>
<protein>
    <submittedName>
        <fullName evidence="3">Kinase-like protein</fullName>
    </submittedName>
</protein>
<dbReference type="PANTHER" id="PTHR24359:SF37">
    <property type="entry name" value="PROTEIN KINASE DOMAIN-CONTAINING PROTEIN"/>
    <property type="match status" value="1"/>
</dbReference>
<dbReference type="Gene3D" id="1.10.510.10">
    <property type="entry name" value="Transferase(Phosphotransferase) domain 1"/>
    <property type="match status" value="1"/>
</dbReference>
<dbReference type="EMBL" id="MU006314">
    <property type="protein sequence ID" value="KAF2848958.1"/>
    <property type="molecule type" value="Genomic_DNA"/>
</dbReference>
<name>A0A6A7B3P0_9PLEO</name>
<keyword evidence="3" id="KW-0418">Kinase</keyword>
<sequence length="321" mass="35629">MLKAGNFSQTIPGPTTNLFKTGKCIGGGNQGEVFELFVDKAHRTFGSSLDENLVIKIIEKGKPAESNERNALEFFQNANTFSLPGMTKSYTGFDLDGKFHFISERAASNLKELLGSKPGSDINIVWLRKQSRDLAEALLNIHESGGDSIGMHHDIRRSNILVFPNQNSQLKLTDWGYTAVQKAAHFTKQSSANPPYSPPESAPPLPAGQARNQSEETAQPHDIWALGRIFLDLLVWVKEGQNGYTSFRNDVKNGGRKFWVEIENAEKIKSQVLSQVVKDVLAKYQLSNDKETKHLAGVIEEMLKIDASGRLLAKEVFEQLS</sequence>
<evidence type="ECO:0000313" key="3">
    <source>
        <dbReference type="EMBL" id="KAF2848958.1"/>
    </source>
</evidence>
<organism evidence="3 4">
    <name type="scientific">Plenodomus tracheiphilus IPT5</name>
    <dbReference type="NCBI Taxonomy" id="1408161"/>
    <lineage>
        <taxon>Eukaryota</taxon>
        <taxon>Fungi</taxon>
        <taxon>Dikarya</taxon>
        <taxon>Ascomycota</taxon>
        <taxon>Pezizomycotina</taxon>
        <taxon>Dothideomycetes</taxon>
        <taxon>Pleosporomycetidae</taxon>
        <taxon>Pleosporales</taxon>
        <taxon>Pleosporineae</taxon>
        <taxon>Leptosphaeriaceae</taxon>
        <taxon>Plenodomus</taxon>
    </lineage>
</organism>
<evidence type="ECO:0000256" key="1">
    <source>
        <dbReference type="SAM" id="MobiDB-lite"/>
    </source>
</evidence>
<evidence type="ECO:0000259" key="2">
    <source>
        <dbReference type="PROSITE" id="PS50011"/>
    </source>
</evidence>
<dbReference type="AlphaFoldDB" id="A0A6A7B3P0"/>
<keyword evidence="4" id="KW-1185">Reference proteome</keyword>
<dbReference type="OrthoDB" id="248923at2759"/>
<gene>
    <name evidence="3" type="ORF">T440DRAFT_519539</name>
</gene>
<dbReference type="SMART" id="SM00220">
    <property type="entry name" value="S_TKc"/>
    <property type="match status" value="1"/>
</dbReference>
<dbReference type="Proteomes" id="UP000799423">
    <property type="component" value="Unassembled WGS sequence"/>
</dbReference>
<feature type="compositionally biased region" description="Pro residues" evidence="1">
    <location>
        <begin position="195"/>
        <end position="206"/>
    </location>
</feature>
<keyword evidence="3" id="KW-0808">Transferase</keyword>
<dbReference type="InterPro" id="IPR000719">
    <property type="entry name" value="Prot_kinase_dom"/>
</dbReference>
<dbReference type="PROSITE" id="PS50011">
    <property type="entry name" value="PROTEIN_KINASE_DOM"/>
    <property type="match status" value="1"/>
</dbReference>
<dbReference type="GO" id="GO:0005524">
    <property type="term" value="F:ATP binding"/>
    <property type="evidence" value="ECO:0007669"/>
    <property type="project" value="InterPro"/>
</dbReference>
<dbReference type="SUPFAM" id="SSF56112">
    <property type="entry name" value="Protein kinase-like (PK-like)"/>
    <property type="match status" value="1"/>
</dbReference>
<dbReference type="Pfam" id="PF00069">
    <property type="entry name" value="Pkinase"/>
    <property type="match status" value="1"/>
</dbReference>
<dbReference type="PANTHER" id="PTHR24359">
    <property type="entry name" value="SERINE/THREONINE-PROTEIN KINASE SBK1"/>
    <property type="match status" value="1"/>
</dbReference>
<accession>A0A6A7B3P0</accession>
<proteinExistence type="predicted"/>